<accession>A0A6G7Y7T2</accession>
<dbReference type="InterPro" id="IPR000620">
    <property type="entry name" value="EamA_dom"/>
</dbReference>
<evidence type="ECO:0000256" key="7">
    <source>
        <dbReference type="SAM" id="Phobius"/>
    </source>
</evidence>
<feature type="domain" description="EamA" evidence="8">
    <location>
        <begin position="163"/>
        <end position="298"/>
    </location>
</feature>
<name>A0A6G7Y7T2_9ACTN</name>
<dbReference type="Pfam" id="PF00892">
    <property type="entry name" value="EamA"/>
    <property type="match status" value="2"/>
</dbReference>
<sequence>MTSPPPRALSARVGIVLLVVAGLSWGTSGVLGTLLVRASGLPFLSVAAYRILVGGLLLTGFALAGRRFRPPRTRAGILRIALLGGASAVFQLAFFSAVGAVGVSVATLVAIGSAPVFVLVVDLATGRQRLHPRLVAALACTAAGLALFMGTPPAGIDPAEALLGCGLAVVAGAAFASISLLGARPHPDFDDVTGTALAFGLGGLVVLVVAAASGGPIAFAPTPASVALVLLLGLIPSAVAYFAYLTGLKAHSSTTGVLVSLLEPVTGAVLAAVVLGERLPPAGLVGAGLLLAAVALVAWPPRGSAREVDAAGAGLGEGDQLGVGVPEVACTSPAWIAHTTPVWASAASRRGQVWSRMVRSATAGENPRSSSSRTAASGDGASVFAAPHSRPIARACAAESGDSSRWAATALTSST</sequence>
<evidence type="ECO:0000256" key="1">
    <source>
        <dbReference type="ARBA" id="ARBA00004141"/>
    </source>
</evidence>
<comment type="subcellular location">
    <subcellularLocation>
        <location evidence="1">Membrane</location>
        <topology evidence="1">Multi-pass membrane protein</topology>
    </subcellularLocation>
</comment>
<keyword evidence="5 7" id="KW-0472">Membrane</keyword>
<comment type="similarity">
    <text evidence="2">Belongs to the EamA transporter family.</text>
</comment>
<proteinExistence type="inferred from homology"/>
<dbReference type="EMBL" id="CP049865">
    <property type="protein sequence ID" value="QIK72736.1"/>
    <property type="molecule type" value="Genomic_DNA"/>
</dbReference>
<evidence type="ECO:0000256" key="2">
    <source>
        <dbReference type="ARBA" id="ARBA00007362"/>
    </source>
</evidence>
<keyword evidence="3 7" id="KW-0812">Transmembrane</keyword>
<keyword evidence="4 7" id="KW-1133">Transmembrane helix</keyword>
<evidence type="ECO:0000313" key="9">
    <source>
        <dbReference type="EMBL" id="QIK72736.1"/>
    </source>
</evidence>
<protein>
    <submittedName>
        <fullName evidence="9">EamA family transporter</fullName>
    </submittedName>
</protein>
<feature type="transmembrane region" description="Helical" evidence="7">
    <location>
        <begin position="161"/>
        <end position="183"/>
    </location>
</feature>
<feature type="transmembrane region" description="Helical" evidence="7">
    <location>
        <begin position="12"/>
        <end position="35"/>
    </location>
</feature>
<dbReference type="PANTHER" id="PTHR32322:SF2">
    <property type="entry name" value="EAMA DOMAIN-CONTAINING PROTEIN"/>
    <property type="match status" value="1"/>
</dbReference>
<feature type="transmembrane region" description="Helical" evidence="7">
    <location>
        <begin position="195"/>
        <end position="219"/>
    </location>
</feature>
<dbReference type="GO" id="GO:0016020">
    <property type="term" value="C:membrane"/>
    <property type="evidence" value="ECO:0007669"/>
    <property type="project" value="UniProtKB-SubCell"/>
</dbReference>
<evidence type="ECO:0000256" key="3">
    <source>
        <dbReference type="ARBA" id="ARBA00022692"/>
    </source>
</evidence>
<feature type="transmembrane region" description="Helical" evidence="7">
    <location>
        <begin position="134"/>
        <end position="155"/>
    </location>
</feature>
<evidence type="ECO:0000256" key="4">
    <source>
        <dbReference type="ARBA" id="ARBA00022989"/>
    </source>
</evidence>
<evidence type="ECO:0000259" key="8">
    <source>
        <dbReference type="Pfam" id="PF00892"/>
    </source>
</evidence>
<evidence type="ECO:0000256" key="5">
    <source>
        <dbReference type="ARBA" id="ARBA00023136"/>
    </source>
</evidence>
<dbReference type="AlphaFoldDB" id="A0A6G7Y7T2"/>
<dbReference type="InterPro" id="IPR050638">
    <property type="entry name" value="AA-Vitamin_Transporters"/>
</dbReference>
<feature type="domain" description="EamA" evidence="8">
    <location>
        <begin position="13"/>
        <end position="148"/>
    </location>
</feature>
<gene>
    <name evidence="9" type="ORF">G7070_11200</name>
</gene>
<dbReference type="InterPro" id="IPR037185">
    <property type="entry name" value="EmrE-like"/>
</dbReference>
<dbReference type="RefSeq" id="WP_166233809.1">
    <property type="nucleotide sequence ID" value="NZ_CP049865.1"/>
</dbReference>
<dbReference type="Proteomes" id="UP000501058">
    <property type="component" value="Chromosome"/>
</dbReference>
<reference evidence="9 10" key="1">
    <citation type="submission" date="2020-03" db="EMBL/GenBank/DDBJ databases">
        <title>Propioniciclava sp. nov., isolated from Hydrophilus acuminatus.</title>
        <authorList>
            <person name="Hyun D.-W."/>
            <person name="Bae J.-W."/>
        </authorList>
    </citation>
    <scope>NUCLEOTIDE SEQUENCE [LARGE SCALE GENOMIC DNA]</scope>
    <source>
        <strain evidence="9 10">HDW11</strain>
    </source>
</reference>
<evidence type="ECO:0000256" key="6">
    <source>
        <dbReference type="SAM" id="MobiDB-lite"/>
    </source>
</evidence>
<organism evidence="9 10">
    <name type="scientific">Propioniciclava coleopterorum</name>
    <dbReference type="NCBI Taxonomy" id="2714937"/>
    <lineage>
        <taxon>Bacteria</taxon>
        <taxon>Bacillati</taxon>
        <taxon>Actinomycetota</taxon>
        <taxon>Actinomycetes</taxon>
        <taxon>Propionibacteriales</taxon>
        <taxon>Propionibacteriaceae</taxon>
        <taxon>Propioniciclava</taxon>
    </lineage>
</organism>
<feature type="transmembrane region" description="Helical" evidence="7">
    <location>
        <begin position="101"/>
        <end position="122"/>
    </location>
</feature>
<dbReference type="SUPFAM" id="SSF103481">
    <property type="entry name" value="Multidrug resistance efflux transporter EmrE"/>
    <property type="match status" value="2"/>
</dbReference>
<feature type="region of interest" description="Disordered" evidence="6">
    <location>
        <begin position="360"/>
        <end position="384"/>
    </location>
</feature>
<feature type="transmembrane region" description="Helical" evidence="7">
    <location>
        <begin position="41"/>
        <end position="64"/>
    </location>
</feature>
<feature type="transmembrane region" description="Helical" evidence="7">
    <location>
        <begin position="282"/>
        <end position="299"/>
    </location>
</feature>
<keyword evidence="10" id="KW-1185">Reference proteome</keyword>
<feature type="transmembrane region" description="Helical" evidence="7">
    <location>
        <begin position="257"/>
        <end position="276"/>
    </location>
</feature>
<dbReference type="KEGG" id="prv:G7070_11200"/>
<feature type="transmembrane region" description="Helical" evidence="7">
    <location>
        <begin position="76"/>
        <end position="95"/>
    </location>
</feature>
<dbReference type="PANTHER" id="PTHR32322">
    <property type="entry name" value="INNER MEMBRANE TRANSPORTER"/>
    <property type="match status" value="1"/>
</dbReference>
<feature type="transmembrane region" description="Helical" evidence="7">
    <location>
        <begin position="225"/>
        <end position="245"/>
    </location>
</feature>
<evidence type="ECO:0000313" key="10">
    <source>
        <dbReference type="Proteomes" id="UP000501058"/>
    </source>
</evidence>